<dbReference type="SUPFAM" id="SSF109998">
    <property type="entry name" value="Triger factor/SurA peptide-binding domain-like"/>
    <property type="match status" value="1"/>
</dbReference>
<dbReference type="PIRSF" id="PIRSF003095">
    <property type="entry name" value="Trigger_factor"/>
    <property type="match status" value="1"/>
</dbReference>
<dbReference type="InterPro" id="IPR008881">
    <property type="entry name" value="Trigger_fac_ribosome-bd_bac"/>
</dbReference>
<dbReference type="Pfam" id="PF05698">
    <property type="entry name" value="Trigger_C"/>
    <property type="match status" value="1"/>
</dbReference>
<dbReference type="GO" id="GO:0015031">
    <property type="term" value="P:protein transport"/>
    <property type="evidence" value="ECO:0007669"/>
    <property type="project" value="UniProtKB-UniRule"/>
</dbReference>
<dbReference type="InterPro" id="IPR005215">
    <property type="entry name" value="Trig_fac"/>
</dbReference>
<dbReference type="HAMAP" id="MF_00303">
    <property type="entry name" value="Trigger_factor_Tig"/>
    <property type="match status" value="1"/>
</dbReference>
<dbReference type="EMBL" id="JAPJZI010000001">
    <property type="protein sequence ID" value="MDA5398406.1"/>
    <property type="molecule type" value="Genomic_DNA"/>
</dbReference>
<keyword evidence="5 12" id="KW-0132">Cell division</keyword>
<comment type="function">
    <text evidence="10 12">Involved in protein export. Acts as a chaperone by maintaining the newly synthesized protein in an open conformation. Functions as a peptidyl-prolyl cis-trans isomerase.</text>
</comment>
<dbReference type="Pfam" id="PF05697">
    <property type="entry name" value="Trigger_N"/>
    <property type="match status" value="1"/>
</dbReference>
<dbReference type="NCBIfam" id="TIGR00115">
    <property type="entry name" value="tig"/>
    <property type="match status" value="1"/>
</dbReference>
<evidence type="ECO:0000256" key="2">
    <source>
        <dbReference type="ARBA" id="ARBA00005464"/>
    </source>
</evidence>
<evidence type="ECO:0000256" key="6">
    <source>
        <dbReference type="ARBA" id="ARBA00023110"/>
    </source>
</evidence>
<dbReference type="InterPro" id="IPR001179">
    <property type="entry name" value="PPIase_FKBP_dom"/>
</dbReference>
<dbReference type="PROSITE" id="PS50059">
    <property type="entry name" value="FKBP_PPIASE"/>
    <property type="match status" value="1"/>
</dbReference>
<keyword evidence="12" id="KW-0963">Cytoplasm</keyword>
<evidence type="ECO:0000256" key="1">
    <source>
        <dbReference type="ARBA" id="ARBA00000971"/>
    </source>
</evidence>
<dbReference type="PANTHER" id="PTHR30560:SF3">
    <property type="entry name" value="TRIGGER FACTOR-LIKE PROTEIN TIG, CHLOROPLASTIC"/>
    <property type="match status" value="1"/>
</dbReference>
<dbReference type="Gene3D" id="1.10.3120.10">
    <property type="entry name" value="Trigger factor, C-terminal domain"/>
    <property type="match status" value="1"/>
</dbReference>
<evidence type="ECO:0000256" key="9">
    <source>
        <dbReference type="ARBA" id="ARBA00023306"/>
    </source>
</evidence>
<evidence type="ECO:0000256" key="10">
    <source>
        <dbReference type="ARBA" id="ARBA00024849"/>
    </source>
</evidence>
<dbReference type="GO" id="GO:0043022">
    <property type="term" value="F:ribosome binding"/>
    <property type="evidence" value="ECO:0007669"/>
    <property type="project" value="TreeGrafter"/>
</dbReference>
<dbReference type="GO" id="GO:0051083">
    <property type="term" value="P:'de novo' cotranslational protein folding"/>
    <property type="evidence" value="ECO:0007669"/>
    <property type="project" value="TreeGrafter"/>
</dbReference>
<dbReference type="EC" id="5.2.1.8" evidence="3 12"/>
<dbReference type="Gene3D" id="3.10.50.40">
    <property type="match status" value="1"/>
</dbReference>
<organism evidence="17 18">
    <name type="scientific">Hoeflea prorocentri</name>
    <dbReference type="NCBI Taxonomy" id="1922333"/>
    <lineage>
        <taxon>Bacteria</taxon>
        <taxon>Pseudomonadati</taxon>
        <taxon>Pseudomonadota</taxon>
        <taxon>Alphaproteobacteria</taxon>
        <taxon>Hyphomicrobiales</taxon>
        <taxon>Rhizobiaceae</taxon>
        <taxon>Hoeflea</taxon>
    </lineage>
</organism>
<feature type="region of interest" description="Disordered" evidence="15">
    <location>
        <begin position="439"/>
        <end position="495"/>
    </location>
</feature>
<accession>A0A9X3UH91</accession>
<evidence type="ECO:0000256" key="7">
    <source>
        <dbReference type="ARBA" id="ARBA00023186"/>
    </source>
</evidence>
<feature type="domain" description="PPIase FKBP-type" evidence="16">
    <location>
        <begin position="169"/>
        <end position="264"/>
    </location>
</feature>
<dbReference type="GO" id="GO:0043335">
    <property type="term" value="P:protein unfolding"/>
    <property type="evidence" value="ECO:0007669"/>
    <property type="project" value="TreeGrafter"/>
</dbReference>
<evidence type="ECO:0000256" key="8">
    <source>
        <dbReference type="ARBA" id="ARBA00023235"/>
    </source>
</evidence>
<dbReference type="AlphaFoldDB" id="A0A9X3UH91"/>
<dbReference type="Proteomes" id="UP001151234">
    <property type="component" value="Unassembled WGS sequence"/>
</dbReference>
<keyword evidence="8 12" id="KW-0413">Isomerase</keyword>
<comment type="domain">
    <text evidence="12">Consists of 3 domains; the N-terminus binds the ribosome, the middle domain has PPIase activity, while the C-terminus has intrinsic chaperone activity on its own.</text>
</comment>
<evidence type="ECO:0000313" key="17">
    <source>
        <dbReference type="EMBL" id="MDA5398406.1"/>
    </source>
</evidence>
<evidence type="ECO:0000256" key="3">
    <source>
        <dbReference type="ARBA" id="ARBA00013194"/>
    </source>
</evidence>
<dbReference type="PANTHER" id="PTHR30560">
    <property type="entry name" value="TRIGGER FACTOR CHAPERONE AND PEPTIDYL-PROLYL CIS/TRANS ISOMERASE"/>
    <property type="match status" value="1"/>
</dbReference>
<evidence type="ECO:0000256" key="4">
    <source>
        <dbReference type="ARBA" id="ARBA00016902"/>
    </source>
</evidence>
<sequence length="495" mass="55248">MQVTETLSEGLKREIKIVVPAKDMETRMNERLIDAKDKVRLNGFRPGKVPLAHMRKVYGKSIMAELVNEMINEKPTEILSERGEKSATRPQISMTEDEAEANEILDAKADFEFSMSYEVIPQFEVGDVSKLKLERQVVDIAEDEVEEQVKRVAESARTYETKSGKAADGDRVTMDYVGKVDGEPFEGGADNDANLVLGSGTFIPGFEDQLVGVKAGDEKTIKVTFPEDYQAAHLAGKEATFDVTVKEVAAAGELVIDDELAKTLGLESAERLREVVREQIEGQYGQFTRQKIKRQILDALDEEYQFETPEGLRDVEFNNIWGQISADLEQSGKTFEDEDTTEEEAREDYGKLAERRVRLGLVLSQIGESAEIQVTDEEMQRAVYDQVRQYPGQEQQVMEYFQKTPDAVAQLRAPIFEEKVIDHIIASADVTDKTVSKEELMAEDDEDAKAEAKPAKKKAAPKKKAAASKTTEEKKAPAKKAPAKKKVPAKKADAE</sequence>
<dbReference type="Pfam" id="PF00254">
    <property type="entry name" value="FKBP_C"/>
    <property type="match status" value="1"/>
</dbReference>
<evidence type="ECO:0000313" key="18">
    <source>
        <dbReference type="Proteomes" id="UP001151234"/>
    </source>
</evidence>
<feature type="compositionally biased region" description="Basic residues" evidence="15">
    <location>
        <begin position="455"/>
        <end position="466"/>
    </location>
</feature>
<dbReference type="GO" id="GO:0003755">
    <property type="term" value="F:peptidyl-prolyl cis-trans isomerase activity"/>
    <property type="evidence" value="ECO:0007669"/>
    <property type="project" value="UniProtKB-UniRule"/>
</dbReference>
<evidence type="ECO:0000256" key="15">
    <source>
        <dbReference type="SAM" id="MobiDB-lite"/>
    </source>
</evidence>
<proteinExistence type="inferred from homology"/>
<reference evidence="17" key="1">
    <citation type="submission" date="2022-11" db="EMBL/GenBank/DDBJ databases">
        <title>Draft genome sequence of Hoeflea poritis E7-10 and Hoeflea prorocentri PM5-8, separated from scleractinian coral Porites lutea and marine dinoflagellate.</title>
        <authorList>
            <person name="Zhang G."/>
            <person name="Wei Q."/>
            <person name="Cai L."/>
        </authorList>
    </citation>
    <scope>NUCLEOTIDE SEQUENCE</scope>
    <source>
        <strain evidence="17">PM5-8</strain>
    </source>
</reference>
<gene>
    <name evidence="12 17" type="primary">tig</name>
    <name evidence="17" type="ORF">OQ273_07455</name>
</gene>
<dbReference type="RefSeq" id="WP_267993048.1">
    <property type="nucleotide sequence ID" value="NZ_JAPJZI010000001.1"/>
</dbReference>
<dbReference type="InterPro" id="IPR036611">
    <property type="entry name" value="Trigger_fac_ribosome-bd_sf"/>
</dbReference>
<dbReference type="InterPro" id="IPR046357">
    <property type="entry name" value="PPIase_dom_sf"/>
</dbReference>
<name>A0A9X3UH91_9HYPH</name>
<dbReference type="GO" id="GO:0051301">
    <property type="term" value="P:cell division"/>
    <property type="evidence" value="ECO:0007669"/>
    <property type="project" value="UniProtKB-KW"/>
</dbReference>
<keyword evidence="6 12" id="KW-0697">Rotamase</keyword>
<dbReference type="GO" id="GO:0005737">
    <property type="term" value="C:cytoplasm"/>
    <property type="evidence" value="ECO:0007669"/>
    <property type="project" value="UniProtKB-SubCell"/>
</dbReference>
<dbReference type="InterPro" id="IPR008880">
    <property type="entry name" value="Trigger_fac_C"/>
</dbReference>
<feature type="compositionally biased region" description="Basic residues" evidence="15">
    <location>
        <begin position="477"/>
        <end position="489"/>
    </location>
</feature>
<keyword evidence="9 12" id="KW-0131">Cell cycle</keyword>
<dbReference type="GO" id="GO:0044183">
    <property type="term" value="F:protein folding chaperone"/>
    <property type="evidence" value="ECO:0007669"/>
    <property type="project" value="TreeGrafter"/>
</dbReference>
<protein>
    <recommendedName>
        <fullName evidence="4 12">Trigger factor</fullName>
        <shortName evidence="12">TF</shortName>
        <ecNumber evidence="3 12">5.2.1.8</ecNumber>
    </recommendedName>
    <alternativeName>
        <fullName evidence="11 12">PPIase</fullName>
    </alternativeName>
</protein>
<dbReference type="SUPFAM" id="SSF102735">
    <property type="entry name" value="Trigger factor ribosome-binding domain"/>
    <property type="match status" value="1"/>
</dbReference>
<evidence type="ECO:0000256" key="11">
    <source>
        <dbReference type="ARBA" id="ARBA00029986"/>
    </source>
</evidence>
<keyword evidence="18" id="KW-1185">Reference proteome</keyword>
<evidence type="ECO:0000256" key="5">
    <source>
        <dbReference type="ARBA" id="ARBA00022618"/>
    </source>
</evidence>
<comment type="catalytic activity">
    <reaction evidence="1 12 13">
        <text>[protein]-peptidylproline (omega=180) = [protein]-peptidylproline (omega=0)</text>
        <dbReference type="Rhea" id="RHEA:16237"/>
        <dbReference type="Rhea" id="RHEA-COMP:10747"/>
        <dbReference type="Rhea" id="RHEA-COMP:10748"/>
        <dbReference type="ChEBI" id="CHEBI:83833"/>
        <dbReference type="ChEBI" id="CHEBI:83834"/>
        <dbReference type="EC" id="5.2.1.8"/>
    </reaction>
</comment>
<comment type="subcellular location">
    <subcellularLocation>
        <location evidence="12">Cytoplasm</location>
    </subcellularLocation>
    <text evidence="12">About half TF is bound to the ribosome near the polypeptide exit tunnel while the other half is free in the cytoplasm.</text>
</comment>
<evidence type="ECO:0000259" key="16">
    <source>
        <dbReference type="PROSITE" id="PS50059"/>
    </source>
</evidence>
<evidence type="ECO:0000256" key="13">
    <source>
        <dbReference type="PROSITE-ProRule" id="PRU00277"/>
    </source>
</evidence>
<dbReference type="InterPro" id="IPR037041">
    <property type="entry name" value="Trigger_fac_C_sf"/>
</dbReference>
<comment type="similarity">
    <text evidence="2 12 14">Belongs to the FKBP-type PPIase family. Tig subfamily.</text>
</comment>
<evidence type="ECO:0000256" key="14">
    <source>
        <dbReference type="RuleBase" id="RU003914"/>
    </source>
</evidence>
<comment type="caution">
    <text evidence="17">The sequence shown here is derived from an EMBL/GenBank/DDBJ whole genome shotgun (WGS) entry which is preliminary data.</text>
</comment>
<dbReference type="Gene3D" id="3.30.70.1050">
    <property type="entry name" value="Trigger factor ribosome-binding domain"/>
    <property type="match status" value="1"/>
</dbReference>
<dbReference type="SUPFAM" id="SSF54534">
    <property type="entry name" value="FKBP-like"/>
    <property type="match status" value="1"/>
</dbReference>
<dbReference type="InterPro" id="IPR027304">
    <property type="entry name" value="Trigger_fact/SurA_dom_sf"/>
</dbReference>
<keyword evidence="7 12" id="KW-0143">Chaperone</keyword>
<dbReference type="FunFam" id="3.10.50.40:FF:000001">
    <property type="entry name" value="Trigger factor"/>
    <property type="match status" value="1"/>
</dbReference>
<evidence type="ECO:0000256" key="12">
    <source>
        <dbReference type="HAMAP-Rule" id="MF_00303"/>
    </source>
</evidence>